<reference evidence="1 2" key="1">
    <citation type="journal article" date="2012" name="Plant Cell">
        <title>Genome comparison of barley and maize smut fungi reveals targeted loss of RNA silencing components and species-specific presence of transposable elements.</title>
        <authorList>
            <person name="Laurie J.D."/>
            <person name="Ali S."/>
            <person name="Linning R."/>
            <person name="Mannhaupt G."/>
            <person name="Wong P."/>
            <person name="Gueldener U."/>
            <person name="Muensterkoetter M."/>
            <person name="Moore R."/>
            <person name="Kahmann R."/>
            <person name="Bakkeren G."/>
            <person name="Schirawski J."/>
        </authorList>
    </citation>
    <scope>NUCLEOTIDE SEQUENCE [LARGE SCALE GENOMIC DNA]</scope>
    <source>
        <strain evidence="2">Uh4875-4</strain>
    </source>
</reference>
<gene>
    <name evidence="1" type="ORF">UHOR_04998</name>
</gene>
<name>I2FYC0_USTHO</name>
<protein>
    <submittedName>
        <fullName evidence="1">Uncharacterized protein</fullName>
    </submittedName>
</protein>
<dbReference type="AlphaFoldDB" id="I2FYC0"/>
<proteinExistence type="predicted"/>
<keyword evidence="2" id="KW-1185">Reference proteome</keyword>
<evidence type="ECO:0000313" key="2">
    <source>
        <dbReference type="Proteomes" id="UP000006174"/>
    </source>
</evidence>
<dbReference type="EMBL" id="CAGI01000168">
    <property type="protein sequence ID" value="CCF51913.1"/>
    <property type="molecule type" value="Genomic_DNA"/>
</dbReference>
<dbReference type="OrthoDB" id="2557996at2759"/>
<dbReference type="Proteomes" id="UP000006174">
    <property type="component" value="Unassembled WGS sequence"/>
</dbReference>
<evidence type="ECO:0000313" key="1">
    <source>
        <dbReference type="EMBL" id="CCF51913.1"/>
    </source>
</evidence>
<organism evidence="1 2">
    <name type="scientific">Ustilago hordei</name>
    <name type="common">Barley covered smut fungus</name>
    <dbReference type="NCBI Taxonomy" id="120017"/>
    <lineage>
        <taxon>Eukaryota</taxon>
        <taxon>Fungi</taxon>
        <taxon>Dikarya</taxon>
        <taxon>Basidiomycota</taxon>
        <taxon>Ustilaginomycotina</taxon>
        <taxon>Ustilaginomycetes</taxon>
        <taxon>Ustilaginales</taxon>
        <taxon>Ustilaginaceae</taxon>
        <taxon>Ustilago</taxon>
    </lineage>
</organism>
<sequence>MEEETYGTPNAPKDGQLLKFTFNDDKEQIISHLSIMIECVSVLYQGMHDLGPFTNCSKLGKQMHARVNLFIANKEWNAACILDLKIKGSVKVIQNTEQFDHLVKREALVSARSDTPTLNLNVTNVTSCHLIGCEAMPGPTPELSTLMNYHLKVLLGLNDKMKWDEQDLLDPRLVSVHAWQCKMFTMLLVVPFAQNVLN</sequence>
<accession>I2FYC0</accession>
<comment type="caution">
    <text evidence="1">The sequence shown here is derived from an EMBL/GenBank/DDBJ whole genome shotgun (WGS) entry which is preliminary data.</text>
</comment>
<dbReference type="HOGENOM" id="CLU_119677_0_0_1"/>